<accession>A0ABU1JU56</accession>
<evidence type="ECO:0000313" key="2">
    <source>
        <dbReference type="EMBL" id="MDR6292142.1"/>
    </source>
</evidence>
<evidence type="ECO:0000256" key="1">
    <source>
        <dbReference type="SAM" id="MobiDB-lite"/>
    </source>
</evidence>
<gene>
    <name evidence="2" type="ORF">E9232_004680</name>
</gene>
<proteinExistence type="predicted"/>
<feature type="region of interest" description="Disordered" evidence="1">
    <location>
        <begin position="173"/>
        <end position="194"/>
    </location>
</feature>
<dbReference type="EMBL" id="JAVDPW010000008">
    <property type="protein sequence ID" value="MDR6292142.1"/>
    <property type="molecule type" value="Genomic_DNA"/>
</dbReference>
<feature type="compositionally biased region" description="Low complexity" evidence="1">
    <location>
        <begin position="1"/>
        <end position="16"/>
    </location>
</feature>
<evidence type="ECO:0000313" key="3">
    <source>
        <dbReference type="Proteomes" id="UP001262410"/>
    </source>
</evidence>
<comment type="caution">
    <text evidence="2">The sequence shown here is derived from an EMBL/GenBank/DDBJ whole genome shotgun (WGS) entry which is preliminary data.</text>
</comment>
<organism evidence="2 3">
    <name type="scientific">Inquilinus ginsengisoli</name>
    <dbReference type="NCBI Taxonomy" id="363840"/>
    <lineage>
        <taxon>Bacteria</taxon>
        <taxon>Pseudomonadati</taxon>
        <taxon>Pseudomonadota</taxon>
        <taxon>Alphaproteobacteria</taxon>
        <taxon>Rhodospirillales</taxon>
        <taxon>Rhodospirillaceae</taxon>
        <taxon>Inquilinus</taxon>
    </lineage>
</organism>
<dbReference type="RefSeq" id="WP_309797981.1">
    <property type="nucleotide sequence ID" value="NZ_JAVDPW010000008.1"/>
</dbReference>
<dbReference type="Proteomes" id="UP001262410">
    <property type="component" value="Unassembled WGS sequence"/>
</dbReference>
<reference evidence="2 3" key="1">
    <citation type="submission" date="2023-07" db="EMBL/GenBank/DDBJ databases">
        <title>Sorghum-associated microbial communities from plants grown in Nebraska, USA.</title>
        <authorList>
            <person name="Schachtman D."/>
        </authorList>
    </citation>
    <scope>NUCLEOTIDE SEQUENCE [LARGE SCALE GENOMIC DNA]</scope>
    <source>
        <strain evidence="2 3">584</strain>
    </source>
</reference>
<sequence>MNKTQTAQTPEAPAAPEGERAARHLRLLARAAEIQMEVMEATRTEALGASQPGVDYCGRLAVLARSLRLTLLLEEKMARPREEPGAAVPVKDWHRRRVSLAIASAIRETAESADEVYRRCAETLERLEEPELAEKVDGWPAELAVAQLCRMYGLPLEVQRWLDEADDLLAKEEEPAPVDRPADPPEPRAALAAGERLRTRGRCVGWVRLGRTQHPATR</sequence>
<keyword evidence="3" id="KW-1185">Reference proteome</keyword>
<protein>
    <submittedName>
        <fullName evidence="2">Uncharacterized protein</fullName>
    </submittedName>
</protein>
<feature type="region of interest" description="Disordered" evidence="1">
    <location>
        <begin position="1"/>
        <end position="21"/>
    </location>
</feature>
<name>A0ABU1JU56_9PROT</name>